<reference evidence="1" key="2">
    <citation type="submission" date="2020-08" db="EMBL/GenBank/DDBJ databases">
        <authorList>
            <person name="Chen M."/>
            <person name="Teng W."/>
            <person name="Zhao L."/>
            <person name="Hu C."/>
            <person name="Zhou Y."/>
            <person name="Han B."/>
            <person name="Song L."/>
            <person name="Shu W."/>
        </authorList>
    </citation>
    <scope>NUCLEOTIDE SEQUENCE</scope>
    <source>
        <strain evidence="1">FACHB-1277</strain>
    </source>
</reference>
<dbReference type="EMBL" id="JACJPY010000034">
    <property type="protein sequence ID" value="MBD2150801.1"/>
    <property type="molecule type" value="Genomic_DNA"/>
</dbReference>
<evidence type="ECO:0000313" key="2">
    <source>
        <dbReference type="Proteomes" id="UP000631421"/>
    </source>
</evidence>
<comment type="caution">
    <text evidence="1">The sequence shown here is derived from an EMBL/GenBank/DDBJ whole genome shotgun (WGS) entry which is preliminary data.</text>
</comment>
<protein>
    <submittedName>
        <fullName evidence="1">Uncharacterized protein</fullName>
    </submittedName>
</protein>
<evidence type="ECO:0000313" key="1">
    <source>
        <dbReference type="EMBL" id="MBD2150801.1"/>
    </source>
</evidence>
<dbReference type="AlphaFoldDB" id="A0A926Z5Z6"/>
<sequence>MPISNPMLTINVAEAPPPSAILHPKDPDIAPDAIGTFWLNTLSDRLWVAKATNNVTDWAQVSADGGNIEAILGAIVVANGAVVTDGSNVIFED</sequence>
<accession>A0A926Z5Z6</accession>
<dbReference type="Proteomes" id="UP000631421">
    <property type="component" value="Unassembled WGS sequence"/>
</dbReference>
<keyword evidence="2" id="KW-1185">Reference proteome</keyword>
<dbReference type="RefSeq" id="WP_190351165.1">
    <property type="nucleotide sequence ID" value="NZ_JACJPY010000034.1"/>
</dbReference>
<reference evidence="1" key="1">
    <citation type="journal article" date="2015" name="ISME J.">
        <title>Draft Genome Sequence of Streptomyces incarnatus NRRL8089, which Produces the Nucleoside Antibiotic Sinefungin.</title>
        <authorList>
            <person name="Oshima K."/>
            <person name="Hattori M."/>
            <person name="Shimizu H."/>
            <person name="Fukuda K."/>
            <person name="Nemoto M."/>
            <person name="Inagaki K."/>
            <person name="Tamura T."/>
        </authorList>
    </citation>
    <scope>NUCLEOTIDE SEQUENCE</scope>
    <source>
        <strain evidence="1">FACHB-1277</strain>
    </source>
</reference>
<name>A0A926Z5Z6_9CYAN</name>
<organism evidence="1 2">
    <name type="scientific">Pseudanabaena cinerea FACHB-1277</name>
    <dbReference type="NCBI Taxonomy" id="2949581"/>
    <lineage>
        <taxon>Bacteria</taxon>
        <taxon>Bacillati</taxon>
        <taxon>Cyanobacteriota</taxon>
        <taxon>Cyanophyceae</taxon>
        <taxon>Pseudanabaenales</taxon>
        <taxon>Pseudanabaenaceae</taxon>
        <taxon>Pseudanabaena</taxon>
        <taxon>Pseudanabaena cinerea</taxon>
    </lineage>
</organism>
<proteinExistence type="predicted"/>
<gene>
    <name evidence="1" type="ORF">H6F44_11815</name>
</gene>